<accession>A0A1G8AG39</accession>
<dbReference type="AlphaFoldDB" id="A0A1H0IQ16"/>
<protein>
    <submittedName>
        <fullName evidence="2">Uncharacterized protein</fullName>
    </submittedName>
</protein>
<keyword evidence="3" id="KW-1185">Reference proteome</keyword>
<proteinExistence type="predicted"/>
<gene>
    <name evidence="2" type="ORF">SAMN04487900_11645</name>
    <name evidence="1" type="ORF">SAMN04487901_11942</name>
</gene>
<evidence type="ECO:0000313" key="2">
    <source>
        <dbReference type="EMBL" id="SDO33488.1"/>
    </source>
</evidence>
<reference evidence="1 4" key="2">
    <citation type="submission" date="2016-10" db="EMBL/GenBank/DDBJ databases">
        <authorList>
            <person name="de Groot N.N."/>
        </authorList>
    </citation>
    <scope>NUCLEOTIDE SEQUENCE [LARGE SCALE GENOMIC DNA]</scope>
    <source>
        <strain evidence="4">BP1-145</strain>
        <strain evidence="1">BP1-148</strain>
    </source>
</reference>
<evidence type="ECO:0000313" key="1">
    <source>
        <dbReference type="EMBL" id="SDH19833.1"/>
    </source>
</evidence>
<dbReference type="RefSeq" id="WP_091818956.1">
    <property type="nucleotide sequence ID" value="NZ_CP091790.1"/>
</dbReference>
<dbReference type="STRING" id="645274.SAMN04487901_11942"/>
<dbReference type="EMBL" id="FNCQ01000019">
    <property type="protein sequence ID" value="SDH19833.1"/>
    <property type="molecule type" value="Genomic_DNA"/>
</dbReference>
<name>A0A1H0IQ16_9BACT</name>
<dbReference type="EMBL" id="FNIW01000016">
    <property type="protein sequence ID" value="SDO33488.1"/>
    <property type="molecule type" value="Genomic_DNA"/>
</dbReference>
<reference evidence="2 3" key="1">
    <citation type="submission" date="2016-10" db="EMBL/GenBank/DDBJ databases">
        <authorList>
            <person name="Varghese N."/>
            <person name="Submissions S."/>
        </authorList>
    </citation>
    <scope>NUCLEOTIDE SEQUENCE</scope>
    <source>
        <strain evidence="2">BP1-145</strain>
        <strain evidence="3">BP1-148</strain>
    </source>
</reference>
<dbReference type="OrthoDB" id="1080928at2"/>
<evidence type="ECO:0000313" key="3">
    <source>
        <dbReference type="Proteomes" id="UP000198779"/>
    </source>
</evidence>
<organism evidence="2 4">
    <name type="scientific">Prevotella communis</name>
    <dbReference type="NCBI Taxonomy" id="2913614"/>
    <lineage>
        <taxon>Bacteria</taxon>
        <taxon>Pseudomonadati</taxon>
        <taxon>Bacteroidota</taxon>
        <taxon>Bacteroidia</taxon>
        <taxon>Bacteroidales</taxon>
        <taxon>Prevotellaceae</taxon>
        <taxon>Prevotella</taxon>
    </lineage>
</organism>
<evidence type="ECO:0000313" key="4">
    <source>
        <dbReference type="Proteomes" id="UP000199134"/>
    </source>
</evidence>
<sequence length="69" mass="7218">MEFALICIGSIVVLGIVAALASIFTKGGTDEPVVEAHDCASCSSKVSGDCKIACLMEEKKKREGNKSDI</sequence>
<accession>A0A1H0IQ16</accession>
<dbReference type="Proteomes" id="UP000198779">
    <property type="component" value="Unassembled WGS sequence"/>
</dbReference>
<dbReference type="Proteomes" id="UP000199134">
    <property type="component" value="Unassembled WGS sequence"/>
</dbReference>